<proteinExistence type="predicted"/>
<reference evidence="2 3" key="1">
    <citation type="submission" date="2016-10" db="EMBL/GenBank/DDBJ databases">
        <authorList>
            <person name="de Groot N.N."/>
        </authorList>
    </citation>
    <scope>NUCLEOTIDE SEQUENCE [LARGE SCALE GENOMIC DNA]</scope>
    <source>
        <strain evidence="2 3">DSM 25186</strain>
    </source>
</reference>
<sequence length="317" mass="34373">MRKLILLLCGMLNFAVFAQAPHSFNYQAVLRDAAGTLLTDRSVTMRLSIVRGTADGQAVYAETHATQTNAYGLITLKVGEGETNLGDFSSIDWQTNDFFLKVELDENGGVAYRQLGTSQLLSVPFALYADRAGNVVDYEGGEGIGIAGNVVSNLAPSPWVPINTGISYNKKIGIGYTTSTFRGRVHINSKDSIGGELPLWINGTTTGLTFGSNTHGRLLRLQQNADDNRVFDLGIDRNQAFFIQNHMNGYHPEFTISAGGNVGIATAQPKSRLQVTDGDVYVDNSSRGMILKSPNGQCWRVTLDNNGEFVKTPITCP</sequence>
<organism evidence="2 3">
    <name type="scientific">Catalinimonas alkaloidigena</name>
    <dbReference type="NCBI Taxonomy" id="1075417"/>
    <lineage>
        <taxon>Bacteria</taxon>
        <taxon>Pseudomonadati</taxon>
        <taxon>Bacteroidota</taxon>
        <taxon>Cytophagia</taxon>
        <taxon>Cytophagales</taxon>
        <taxon>Catalimonadaceae</taxon>
        <taxon>Catalinimonas</taxon>
    </lineage>
</organism>
<keyword evidence="1" id="KW-0732">Signal</keyword>
<feature type="chain" id="PRO_5011775987" evidence="1">
    <location>
        <begin position="19"/>
        <end position="317"/>
    </location>
</feature>
<dbReference type="STRING" id="1075417.SAMN05421823_104434"/>
<feature type="signal peptide" evidence="1">
    <location>
        <begin position="1"/>
        <end position="18"/>
    </location>
</feature>
<dbReference type="OrthoDB" id="644207at2"/>
<evidence type="ECO:0000256" key="1">
    <source>
        <dbReference type="SAM" id="SignalP"/>
    </source>
</evidence>
<protein>
    <submittedName>
        <fullName evidence="2">Uncharacterized protein</fullName>
    </submittedName>
</protein>
<dbReference type="EMBL" id="FNFO01000004">
    <property type="protein sequence ID" value="SDL12213.1"/>
    <property type="molecule type" value="Genomic_DNA"/>
</dbReference>
<evidence type="ECO:0000313" key="2">
    <source>
        <dbReference type="EMBL" id="SDL12213.1"/>
    </source>
</evidence>
<evidence type="ECO:0000313" key="3">
    <source>
        <dbReference type="Proteomes" id="UP000198510"/>
    </source>
</evidence>
<dbReference type="Proteomes" id="UP000198510">
    <property type="component" value="Unassembled WGS sequence"/>
</dbReference>
<dbReference type="AlphaFoldDB" id="A0A1G9HI69"/>
<keyword evidence="3" id="KW-1185">Reference proteome</keyword>
<gene>
    <name evidence="2" type="ORF">SAMN05421823_104434</name>
</gene>
<dbReference type="RefSeq" id="WP_143017264.1">
    <property type="nucleotide sequence ID" value="NZ_FNFO01000004.1"/>
</dbReference>
<accession>A0A1G9HI69</accession>
<name>A0A1G9HI69_9BACT</name>